<keyword evidence="2" id="KW-1185">Reference proteome</keyword>
<dbReference type="KEGG" id="sllo:ISP08_11950"/>
<accession>A0A7T1AZK4</accession>
<proteinExistence type="predicted"/>
<reference evidence="1 2" key="1">
    <citation type="submission" date="2020-10" db="EMBL/GenBank/DDBJ databases">
        <title>Closed genome sequences of Staphylococcus lloydii sp. nov. and Staphylococcus durrellii sp. nov. Isolated from Captive Fruit Bats (Pteropus livingstonii).</title>
        <authorList>
            <person name="Fountain K."/>
        </authorList>
    </citation>
    <scope>NUCLEOTIDE SEQUENCE [LARGE SCALE GENOMIC DNA]</scope>
    <source>
        <strain evidence="1 2">23_2_7_LY</strain>
    </source>
</reference>
<dbReference type="EMBL" id="CP064056">
    <property type="protein sequence ID" value="QPM75014.1"/>
    <property type="molecule type" value="Genomic_DNA"/>
</dbReference>
<organism evidence="1 2">
    <name type="scientific">Staphylococcus lloydii</name>
    <dbReference type="NCBI Taxonomy" id="2781774"/>
    <lineage>
        <taxon>Bacteria</taxon>
        <taxon>Bacillati</taxon>
        <taxon>Bacillota</taxon>
        <taxon>Bacilli</taxon>
        <taxon>Bacillales</taxon>
        <taxon>Staphylococcaceae</taxon>
        <taxon>Staphylococcus</taxon>
    </lineage>
</organism>
<sequence>MAKQSARFELFNYLFKAFSNTGVPVVRLKELEQELPYPFIVLETVEDSIDVLSFDNYGGDPAVRAHIWNIEDDLASTDELYIKTQEILFNAEMLPSYRVTLENIDINDTTDTTTNQTLQHIIIDASYRAS</sequence>
<dbReference type="RefSeq" id="WP_195718768.1">
    <property type="nucleotide sequence ID" value="NZ_CP064056.1"/>
</dbReference>
<dbReference type="AlphaFoldDB" id="A0A7T1AZK4"/>
<evidence type="ECO:0000313" key="2">
    <source>
        <dbReference type="Proteomes" id="UP000594455"/>
    </source>
</evidence>
<gene>
    <name evidence="1" type="ORF">ISP08_11950</name>
</gene>
<dbReference type="Proteomes" id="UP000594455">
    <property type="component" value="Chromosome"/>
</dbReference>
<evidence type="ECO:0008006" key="3">
    <source>
        <dbReference type="Google" id="ProtNLM"/>
    </source>
</evidence>
<name>A0A7T1AZK4_9STAP</name>
<evidence type="ECO:0000313" key="1">
    <source>
        <dbReference type="EMBL" id="QPM75014.1"/>
    </source>
</evidence>
<protein>
    <recommendedName>
        <fullName evidence="3">DUF3168 domain-containing protein</fullName>
    </recommendedName>
</protein>